<gene>
    <name evidence="4" type="ORF">FXN67_32700</name>
</gene>
<reference evidence="4 5" key="1">
    <citation type="submission" date="2019-08" db="EMBL/GenBank/DDBJ databases">
        <title>Phenotypic and genetic characterization of extended-spectrum b-lactamase-producing hypermucoviscous Klebsiella pneumoniae from Chile.</title>
        <authorList>
            <person name="Morales-Leon F."/>
            <person name="Caro C."/>
            <person name="Opazo-Capurro A."/>
            <person name="Lincopan N."/>
            <person name="Dominguez-Yevenes M."/>
            <person name="Lima C."/>
            <person name="Bello-Toledo H."/>
            <person name="Gonzalez-Rocha G."/>
        </authorList>
    </citation>
    <scope>NUCLEOTIDE SEQUENCE [LARGE SCALE GENOMIC DNA]</scope>
    <source>
        <strain evidence="4 5">UCO-494</strain>
    </source>
</reference>
<dbReference type="AlphaFoldDB" id="A0A5D3JD47"/>
<proteinExistence type="inferred from homology"/>
<evidence type="ECO:0000256" key="3">
    <source>
        <dbReference type="SAM" id="MobiDB-lite"/>
    </source>
</evidence>
<feature type="region of interest" description="Disordered" evidence="3">
    <location>
        <begin position="1"/>
        <end position="57"/>
    </location>
</feature>
<organism evidence="4 5">
    <name type="scientific">Klebsiella pneumoniae</name>
    <dbReference type="NCBI Taxonomy" id="573"/>
    <lineage>
        <taxon>Bacteria</taxon>
        <taxon>Pseudomonadati</taxon>
        <taxon>Pseudomonadota</taxon>
        <taxon>Gammaproteobacteria</taxon>
        <taxon>Enterobacterales</taxon>
        <taxon>Enterobacteriaceae</taxon>
        <taxon>Klebsiella/Raoultella group</taxon>
        <taxon>Klebsiella</taxon>
        <taxon>Klebsiella pneumoniae complex</taxon>
    </lineage>
</organism>
<dbReference type="SUPFAM" id="SSF51735">
    <property type="entry name" value="NAD(P)-binding Rossmann-fold domains"/>
    <property type="match status" value="1"/>
</dbReference>
<dbReference type="InterPro" id="IPR036291">
    <property type="entry name" value="NAD(P)-bd_dom_sf"/>
</dbReference>
<evidence type="ECO:0000313" key="5">
    <source>
        <dbReference type="Proteomes" id="UP000322977"/>
    </source>
</evidence>
<dbReference type="InterPro" id="IPR002347">
    <property type="entry name" value="SDR_fam"/>
</dbReference>
<name>A0A5D3JD47_KLEPN</name>
<comment type="caution">
    <text evidence="4">The sequence shown here is derived from an EMBL/GenBank/DDBJ whole genome shotgun (WGS) entry which is preliminary data.</text>
</comment>
<protein>
    <submittedName>
        <fullName evidence="4">SDR family NAD(P)-dependent oxidoreductase</fullName>
    </submittedName>
</protein>
<feature type="non-terminal residue" evidence="4">
    <location>
        <position position="103"/>
    </location>
</feature>
<dbReference type="PANTHER" id="PTHR48107:SF16">
    <property type="entry name" value="NADPH-DEPENDENT ALDEHYDE REDUCTASE 1, CHLOROPLASTIC"/>
    <property type="match status" value="1"/>
</dbReference>
<dbReference type="EMBL" id="VSSY01000230">
    <property type="protein sequence ID" value="TYL65356.1"/>
    <property type="molecule type" value="Genomic_DNA"/>
</dbReference>
<dbReference type="Pfam" id="PF00106">
    <property type="entry name" value="adh_short"/>
    <property type="match status" value="1"/>
</dbReference>
<dbReference type="Proteomes" id="UP000322977">
    <property type="component" value="Unassembled WGS sequence"/>
</dbReference>
<sequence>MTDLNKGKQTTNKTNSERFPQPPFPHQKQPFPGLAGKMQPRPDHGEQSYQGSGRLNGRKVLITGGDSGIGRAVAIAYAREGADVAINYLPEEEEDAREVVELI</sequence>
<feature type="compositionally biased region" description="Polar residues" evidence="3">
    <location>
        <begin position="7"/>
        <end position="18"/>
    </location>
</feature>
<evidence type="ECO:0000313" key="4">
    <source>
        <dbReference type="EMBL" id="TYL65356.1"/>
    </source>
</evidence>
<evidence type="ECO:0000256" key="2">
    <source>
        <dbReference type="ARBA" id="ARBA00023002"/>
    </source>
</evidence>
<dbReference type="RefSeq" id="WP_148869223.1">
    <property type="nucleotide sequence ID" value="NZ_CAWOYW010000145.1"/>
</dbReference>
<evidence type="ECO:0000256" key="1">
    <source>
        <dbReference type="ARBA" id="ARBA00006484"/>
    </source>
</evidence>
<dbReference type="Gene3D" id="3.40.50.720">
    <property type="entry name" value="NAD(P)-binding Rossmann-like Domain"/>
    <property type="match status" value="1"/>
</dbReference>
<accession>A0A5D3JD47</accession>
<dbReference type="PANTHER" id="PTHR48107">
    <property type="entry name" value="NADPH-DEPENDENT ALDEHYDE REDUCTASE-LIKE PROTEIN, CHLOROPLASTIC-RELATED"/>
    <property type="match status" value="1"/>
</dbReference>
<keyword evidence="2" id="KW-0560">Oxidoreductase</keyword>
<comment type="similarity">
    <text evidence="1">Belongs to the short-chain dehydrogenases/reductases (SDR) family.</text>
</comment>
<dbReference type="GO" id="GO:0016614">
    <property type="term" value="F:oxidoreductase activity, acting on CH-OH group of donors"/>
    <property type="evidence" value="ECO:0007669"/>
    <property type="project" value="UniProtKB-ARBA"/>
</dbReference>